<sequence>MASSRYSRPLAAAVLASFASLVAGQFQIAPTGSLAGLGLTATCENVLYQSINCNPYVLSLGQKVYHGSPGERAFTNTVCSATCLTALQTAQRRILGACAQTPNLFPGFPVITLIDPVYYGWNETCLKDSDGGYCNAKIEAFPAVDNIEDMPQAQICSFCLGAKLKLMQSSPYSAYDELHAERLQYINKKCGQTGGTEPQAPAINPNGTTPDNCLSGQKYTVKSGDTCNSISLANSVSSSTLYYINADLVNCSAPAVGLELCLPDRCATTFTVTQGQDCVTIAIRGAGSTASSWQDIVTWNAGLDDRCSNIWSAPSSPRYWGNVVCISPPGGLPDPGTEEPSGPGTGNGNIGGPGGEGDGYADAPVAAPAGTIASGTTTTMCGHYVQAVSGSTCASLIVGSTAPISLWLKANPSLGTTQTCDGNLRTGLWYCLYPVRGFESAGPSSTTSAAKTTSTARAQS</sequence>
<dbReference type="SMART" id="SM00257">
    <property type="entry name" value="LysM"/>
    <property type="match status" value="1"/>
</dbReference>
<dbReference type="PANTHER" id="PTHR34997:SF16">
    <property type="entry name" value="LYSM DOMAIN-CONTAINING PROTEIN"/>
    <property type="match status" value="1"/>
</dbReference>
<evidence type="ECO:0000256" key="5">
    <source>
        <dbReference type="SAM" id="SignalP"/>
    </source>
</evidence>
<feature type="region of interest" description="Disordered" evidence="4">
    <location>
        <begin position="330"/>
        <end position="363"/>
    </location>
</feature>
<dbReference type="Pfam" id="PF01476">
    <property type="entry name" value="LysM"/>
    <property type="match status" value="1"/>
</dbReference>
<name>A0AAN7B8K1_9PEZI</name>
<feature type="compositionally biased region" description="Gly residues" evidence="4">
    <location>
        <begin position="343"/>
        <end position="358"/>
    </location>
</feature>
<reference evidence="7" key="1">
    <citation type="journal article" date="2023" name="Mol. Phylogenet. Evol.">
        <title>Genome-scale phylogeny and comparative genomics of the fungal order Sordariales.</title>
        <authorList>
            <person name="Hensen N."/>
            <person name="Bonometti L."/>
            <person name="Westerberg I."/>
            <person name="Brannstrom I.O."/>
            <person name="Guillou S."/>
            <person name="Cros-Aarteil S."/>
            <person name="Calhoun S."/>
            <person name="Haridas S."/>
            <person name="Kuo A."/>
            <person name="Mondo S."/>
            <person name="Pangilinan J."/>
            <person name="Riley R."/>
            <person name="LaButti K."/>
            <person name="Andreopoulos B."/>
            <person name="Lipzen A."/>
            <person name="Chen C."/>
            <person name="Yan M."/>
            <person name="Daum C."/>
            <person name="Ng V."/>
            <person name="Clum A."/>
            <person name="Steindorff A."/>
            <person name="Ohm R.A."/>
            <person name="Martin F."/>
            <person name="Silar P."/>
            <person name="Natvig D.O."/>
            <person name="Lalanne C."/>
            <person name="Gautier V."/>
            <person name="Ament-Velasquez S.L."/>
            <person name="Kruys A."/>
            <person name="Hutchinson M.I."/>
            <person name="Powell A.J."/>
            <person name="Barry K."/>
            <person name="Miller A.N."/>
            <person name="Grigoriev I.V."/>
            <person name="Debuchy R."/>
            <person name="Gladieux P."/>
            <person name="Hiltunen Thoren M."/>
            <person name="Johannesson H."/>
        </authorList>
    </citation>
    <scope>NUCLEOTIDE SEQUENCE</scope>
    <source>
        <strain evidence="7">PSN293</strain>
    </source>
</reference>
<evidence type="ECO:0000256" key="1">
    <source>
        <dbReference type="ARBA" id="ARBA00022669"/>
    </source>
</evidence>
<feature type="signal peptide" evidence="5">
    <location>
        <begin position="1"/>
        <end position="24"/>
    </location>
</feature>
<dbReference type="AlphaFoldDB" id="A0AAN7B8K1"/>
<protein>
    <recommendedName>
        <fullName evidence="6">LysM domain-containing protein</fullName>
    </recommendedName>
</protein>
<evidence type="ECO:0000313" key="7">
    <source>
        <dbReference type="EMBL" id="KAK4214374.1"/>
    </source>
</evidence>
<evidence type="ECO:0000259" key="6">
    <source>
        <dbReference type="PROSITE" id="PS51782"/>
    </source>
</evidence>
<comment type="caution">
    <text evidence="7">The sequence shown here is derived from an EMBL/GenBank/DDBJ whole genome shotgun (WGS) entry which is preliminary data.</text>
</comment>
<gene>
    <name evidence="7" type="ORF">QBC37DRAFT_472743</name>
</gene>
<feature type="domain" description="LysM" evidence="6">
    <location>
        <begin position="217"/>
        <end position="262"/>
    </location>
</feature>
<keyword evidence="1" id="KW-0147">Chitin-binding</keyword>
<dbReference type="SUPFAM" id="SSF54106">
    <property type="entry name" value="LysM domain"/>
    <property type="match status" value="1"/>
</dbReference>
<keyword evidence="5" id="KW-0732">Signal</keyword>
<evidence type="ECO:0000256" key="4">
    <source>
        <dbReference type="SAM" id="MobiDB-lite"/>
    </source>
</evidence>
<feature type="chain" id="PRO_5042834721" description="LysM domain-containing protein" evidence="5">
    <location>
        <begin position="25"/>
        <end position="460"/>
    </location>
</feature>
<keyword evidence="2" id="KW-0843">Virulence</keyword>
<dbReference type="Proteomes" id="UP001301769">
    <property type="component" value="Unassembled WGS sequence"/>
</dbReference>
<organism evidence="7 8">
    <name type="scientific">Rhypophila decipiens</name>
    <dbReference type="NCBI Taxonomy" id="261697"/>
    <lineage>
        <taxon>Eukaryota</taxon>
        <taxon>Fungi</taxon>
        <taxon>Dikarya</taxon>
        <taxon>Ascomycota</taxon>
        <taxon>Pezizomycotina</taxon>
        <taxon>Sordariomycetes</taxon>
        <taxon>Sordariomycetidae</taxon>
        <taxon>Sordariales</taxon>
        <taxon>Naviculisporaceae</taxon>
        <taxon>Rhypophila</taxon>
    </lineage>
</organism>
<evidence type="ECO:0000256" key="2">
    <source>
        <dbReference type="ARBA" id="ARBA00023026"/>
    </source>
</evidence>
<dbReference type="EMBL" id="MU858095">
    <property type="protein sequence ID" value="KAK4214374.1"/>
    <property type="molecule type" value="Genomic_DNA"/>
</dbReference>
<dbReference type="PANTHER" id="PTHR34997">
    <property type="entry name" value="AM15"/>
    <property type="match status" value="1"/>
</dbReference>
<accession>A0AAN7B8K1</accession>
<dbReference type="CDD" id="cd00118">
    <property type="entry name" value="LysM"/>
    <property type="match status" value="1"/>
</dbReference>
<dbReference type="GO" id="GO:0008061">
    <property type="term" value="F:chitin binding"/>
    <property type="evidence" value="ECO:0007669"/>
    <property type="project" value="UniProtKB-KW"/>
</dbReference>
<proteinExistence type="inferred from homology"/>
<dbReference type="PROSITE" id="PS51782">
    <property type="entry name" value="LYSM"/>
    <property type="match status" value="1"/>
</dbReference>
<dbReference type="InterPro" id="IPR052210">
    <property type="entry name" value="LysM1-like"/>
</dbReference>
<dbReference type="InterPro" id="IPR036779">
    <property type="entry name" value="LysM_dom_sf"/>
</dbReference>
<comment type="similarity">
    <text evidence="3">Belongs to the secreted LysM effector family.</text>
</comment>
<dbReference type="InterPro" id="IPR018392">
    <property type="entry name" value="LysM"/>
</dbReference>
<reference evidence="7" key="2">
    <citation type="submission" date="2023-05" db="EMBL/GenBank/DDBJ databases">
        <authorList>
            <consortium name="Lawrence Berkeley National Laboratory"/>
            <person name="Steindorff A."/>
            <person name="Hensen N."/>
            <person name="Bonometti L."/>
            <person name="Westerberg I."/>
            <person name="Brannstrom I.O."/>
            <person name="Guillou S."/>
            <person name="Cros-Aarteil S."/>
            <person name="Calhoun S."/>
            <person name="Haridas S."/>
            <person name="Kuo A."/>
            <person name="Mondo S."/>
            <person name="Pangilinan J."/>
            <person name="Riley R."/>
            <person name="Labutti K."/>
            <person name="Andreopoulos B."/>
            <person name="Lipzen A."/>
            <person name="Chen C."/>
            <person name="Yanf M."/>
            <person name="Daum C."/>
            <person name="Ng V."/>
            <person name="Clum A."/>
            <person name="Ohm R."/>
            <person name="Martin F."/>
            <person name="Silar P."/>
            <person name="Natvig D."/>
            <person name="Lalanne C."/>
            <person name="Gautier V."/>
            <person name="Ament-Velasquez S.L."/>
            <person name="Kruys A."/>
            <person name="Hutchinson M.I."/>
            <person name="Powell A.J."/>
            <person name="Barry K."/>
            <person name="Miller A.N."/>
            <person name="Grigoriev I.V."/>
            <person name="Debuchy R."/>
            <person name="Gladieux P."/>
            <person name="Thoren M.H."/>
            <person name="Johannesson H."/>
        </authorList>
    </citation>
    <scope>NUCLEOTIDE SEQUENCE</scope>
    <source>
        <strain evidence="7">PSN293</strain>
    </source>
</reference>
<keyword evidence="8" id="KW-1185">Reference proteome</keyword>
<feature type="region of interest" description="Disordered" evidence="4">
    <location>
        <begin position="440"/>
        <end position="460"/>
    </location>
</feature>
<evidence type="ECO:0000256" key="3">
    <source>
        <dbReference type="ARBA" id="ARBA00044955"/>
    </source>
</evidence>
<dbReference type="Gene3D" id="3.10.350.10">
    <property type="entry name" value="LysM domain"/>
    <property type="match status" value="2"/>
</dbReference>
<evidence type="ECO:0000313" key="8">
    <source>
        <dbReference type="Proteomes" id="UP001301769"/>
    </source>
</evidence>